<dbReference type="GO" id="GO:0003700">
    <property type="term" value="F:DNA-binding transcription factor activity"/>
    <property type="evidence" value="ECO:0007669"/>
    <property type="project" value="InterPro"/>
</dbReference>
<reference evidence="8 9" key="1">
    <citation type="journal article" date="2020" name="Microorganisms">
        <title>Reliable Identification of Environmental Pseudomonas Isolates Using the rpoD Gene.</title>
        <authorList>
            <consortium name="The Broad Institute Genome Sequencing Platform"/>
            <person name="Girard L."/>
            <person name="Lood C."/>
            <person name="Rokni-Zadeh H."/>
            <person name="van Noort V."/>
            <person name="Lavigne R."/>
            <person name="De Mot R."/>
        </authorList>
    </citation>
    <scope>NUCLEOTIDE SEQUENCE [LARGE SCALE GENOMIC DNA]</scope>
    <source>
        <strain evidence="8 9">RW8P3</strain>
    </source>
</reference>
<dbReference type="Proteomes" id="UP000634530">
    <property type="component" value="Chromosome"/>
</dbReference>
<dbReference type="SUPFAM" id="SSF51215">
    <property type="entry name" value="Regulatory protein AraC"/>
    <property type="match status" value="1"/>
</dbReference>
<dbReference type="InterPro" id="IPR003313">
    <property type="entry name" value="AraC-bd"/>
</dbReference>
<comment type="function">
    <text evidence="6">Regulatory protein of the TOL plasmid xyl operons. XylS activates the xylXYZLTEGFJQKIH operon required for the degradation of toluene, m-xylene and p-xylene.</text>
</comment>
<evidence type="ECO:0000256" key="4">
    <source>
        <dbReference type="ARBA" id="ARBA00023159"/>
    </source>
</evidence>
<dbReference type="GO" id="GO:0005737">
    <property type="term" value="C:cytoplasm"/>
    <property type="evidence" value="ECO:0007669"/>
    <property type="project" value="UniProtKB-SubCell"/>
</dbReference>
<keyword evidence="9" id="KW-1185">Reference proteome</keyword>
<dbReference type="InterPro" id="IPR018060">
    <property type="entry name" value="HTH_AraC"/>
</dbReference>
<dbReference type="InterPro" id="IPR037923">
    <property type="entry name" value="HTH-like"/>
</dbReference>
<reference evidence="8 9" key="2">
    <citation type="journal article" date="2021" name="Microorganisms">
        <title>The Ever-Expanding Pseudomonas Genus: Description of 43 New Species and Partition of the Pseudomonas putida Group.</title>
        <authorList>
            <person name="Girard L."/>
            <person name="Lood C."/>
            <person name="Hofte M."/>
            <person name="Vandamme P."/>
            <person name="Rokni-Zadeh H."/>
            <person name="van Noort V."/>
            <person name="Lavigne R."/>
            <person name="De Mot R."/>
        </authorList>
    </citation>
    <scope>NUCLEOTIDE SEQUENCE [LARGE SCALE GENOMIC DNA]</scope>
    <source>
        <strain evidence="8 9">RW8P3</strain>
    </source>
</reference>
<feature type="domain" description="HTH araC/xylS-type" evidence="7">
    <location>
        <begin position="159"/>
        <end position="256"/>
    </location>
</feature>
<dbReference type="Pfam" id="PF12833">
    <property type="entry name" value="HTH_18"/>
    <property type="match status" value="1"/>
</dbReference>
<dbReference type="AlphaFoldDB" id="A0A9E6PGG9"/>
<proteinExistence type="predicted"/>
<comment type="subcellular location">
    <subcellularLocation>
        <location evidence="1">Cytoplasm</location>
    </subcellularLocation>
</comment>
<dbReference type="GO" id="GO:0009893">
    <property type="term" value="P:positive regulation of metabolic process"/>
    <property type="evidence" value="ECO:0007669"/>
    <property type="project" value="UniProtKB-ARBA"/>
</dbReference>
<dbReference type="SMART" id="SM00342">
    <property type="entry name" value="HTH_ARAC"/>
    <property type="match status" value="1"/>
</dbReference>
<dbReference type="PANTHER" id="PTHR46796:SF2">
    <property type="entry name" value="TRANSCRIPTIONAL REGULATORY PROTEIN"/>
    <property type="match status" value="1"/>
</dbReference>
<keyword evidence="3" id="KW-0238">DNA-binding</keyword>
<dbReference type="Pfam" id="PF02311">
    <property type="entry name" value="AraC_binding"/>
    <property type="match status" value="1"/>
</dbReference>
<dbReference type="RefSeq" id="WP_186679282.1">
    <property type="nucleotide sequence ID" value="NZ_CP077093.1"/>
</dbReference>
<evidence type="ECO:0000256" key="2">
    <source>
        <dbReference type="ARBA" id="ARBA00023015"/>
    </source>
</evidence>
<gene>
    <name evidence="8" type="ORF">HU752_019295</name>
</gene>
<sequence length="269" mass="29967">MPLVTDDWQAGTLIEASWVRAETASFPRHTHDEYVLGTNLSGTEHIWLDGRTLTAGPGEITLYNPLAMQASEFCPSGVEYVSLHLDPAGVSRVISDNNLANGAFEQGVFSHPGLHQALLDFARTPLAHRGPREEAFLHLLCQWLEPRDTAVGEQHAAVSLAVEYLRDCLTRKADLDELATTVGLSKYHLVRCFKKQIGLAPLQYQMQLRLIESRRRLREQASVLDVAIELGFYDQSHFINAFRKVMGVSAQAYADAFKGRPRTPGKDRG</sequence>
<dbReference type="InterPro" id="IPR009057">
    <property type="entry name" value="Homeodomain-like_sf"/>
</dbReference>
<dbReference type="PROSITE" id="PS00041">
    <property type="entry name" value="HTH_ARAC_FAMILY_1"/>
    <property type="match status" value="1"/>
</dbReference>
<dbReference type="PANTHER" id="PTHR46796">
    <property type="entry name" value="HTH-TYPE TRANSCRIPTIONAL ACTIVATOR RHAS-RELATED"/>
    <property type="match status" value="1"/>
</dbReference>
<organism evidence="8 9">
    <name type="scientific">Pseudomonas vanderleydeniana</name>
    <dbReference type="NCBI Taxonomy" id="2745495"/>
    <lineage>
        <taxon>Bacteria</taxon>
        <taxon>Pseudomonadati</taxon>
        <taxon>Pseudomonadota</taxon>
        <taxon>Gammaproteobacteria</taxon>
        <taxon>Pseudomonadales</taxon>
        <taxon>Pseudomonadaceae</taxon>
        <taxon>Pseudomonas</taxon>
    </lineage>
</organism>
<keyword evidence="4" id="KW-0010">Activator</keyword>
<accession>A0A9E6PGG9</accession>
<evidence type="ECO:0000256" key="5">
    <source>
        <dbReference type="ARBA" id="ARBA00023163"/>
    </source>
</evidence>
<evidence type="ECO:0000313" key="9">
    <source>
        <dbReference type="Proteomes" id="UP000634530"/>
    </source>
</evidence>
<name>A0A9E6PGG9_9PSED</name>
<dbReference type="KEGG" id="pvw:HU752_019295"/>
<dbReference type="GO" id="GO:0043565">
    <property type="term" value="F:sequence-specific DNA binding"/>
    <property type="evidence" value="ECO:0007669"/>
    <property type="project" value="InterPro"/>
</dbReference>
<protein>
    <submittedName>
        <fullName evidence="8">AraC family transcriptional regulator</fullName>
    </submittedName>
</protein>
<dbReference type="Gene3D" id="1.10.10.60">
    <property type="entry name" value="Homeodomain-like"/>
    <property type="match status" value="2"/>
</dbReference>
<keyword evidence="2" id="KW-0805">Transcription regulation</keyword>
<evidence type="ECO:0000256" key="6">
    <source>
        <dbReference type="ARBA" id="ARBA00037345"/>
    </source>
</evidence>
<evidence type="ECO:0000256" key="1">
    <source>
        <dbReference type="ARBA" id="ARBA00004496"/>
    </source>
</evidence>
<dbReference type="SUPFAM" id="SSF46689">
    <property type="entry name" value="Homeodomain-like"/>
    <property type="match status" value="2"/>
</dbReference>
<dbReference type="InterPro" id="IPR050204">
    <property type="entry name" value="AraC_XylS_family_regulators"/>
</dbReference>
<dbReference type="EMBL" id="CP077093">
    <property type="protein sequence ID" value="QXI26106.1"/>
    <property type="molecule type" value="Genomic_DNA"/>
</dbReference>
<dbReference type="InterPro" id="IPR018062">
    <property type="entry name" value="HTH_AraC-typ_CS"/>
</dbReference>
<evidence type="ECO:0000259" key="7">
    <source>
        <dbReference type="PROSITE" id="PS01124"/>
    </source>
</evidence>
<dbReference type="PROSITE" id="PS01124">
    <property type="entry name" value="HTH_ARAC_FAMILY_2"/>
    <property type="match status" value="1"/>
</dbReference>
<evidence type="ECO:0000313" key="8">
    <source>
        <dbReference type="EMBL" id="QXI26106.1"/>
    </source>
</evidence>
<keyword evidence="5" id="KW-0804">Transcription</keyword>
<evidence type="ECO:0000256" key="3">
    <source>
        <dbReference type="ARBA" id="ARBA00023125"/>
    </source>
</evidence>